<feature type="transmembrane region" description="Helical" evidence="17">
    <location>
        <begin position="202"/>
        <end position="221"/>
    </location>
</feature>
<keyword evidence="12 17" id="KW-0520">NAD</keyword>
<feature type="domain" description="NADH:quinone oxidoreductase/Mrp antiporter transmembrane" evidence="18">
    <location>
        <begin position="98"/>
        <end position="378"/>
    </location>
</feature>
<evidence type="ECO:0000256" key="14">
    <source>
        <dbReference type="ARBA" id="ARBA00023128"/>
    </source>
</evidence>
<dbReference type="AlphaFoldDB" id="A0A345K5R9"/>
<dbReference type="PANTHER" id="PTHR43507:SF20">
    <property type="entry name" value="NADH-UBIQUINONE OXIDOREDUCTASE CHAIN 4"/>
    <property type="match status" value="1"/>
</dbReference>
<feature type="transmembrane region" description="Helical" evidence="17">
    <location>
        <begin position="75"/>
        <end position="94"/>
    </location>
</feature>
<feature type="transmembrane region" description="Helical" evidence="17">
    <location>
        <begin position="233"/>
        <end position="253"/>
    </location>
</feature>
<evidence type="ECO:0000256" key="4">
    <source>
        <dbReference type="ARBA" id="ARBA00012944"/>
    </source>
</evidence>
<reference evidence="20" key="1">
    <citation type="journal article" date="2018" name="Mol. Phylogenet. Evol.">
        <title>Species delimitation and mitogenome phylogenetics in the subterranean genus Pseudoniphargus (Crustacea: Amphipoda).</title>
        <authorList>
            <person name="Stokkan M."/>
            <person name="Jurado-Rivera J.A."/>
            <person name="Oromi P."/>
            <person name="Juan C."/>
            <person name="Jaume D."/>
            <person name="Pons J."/>
        </authorList>
    </citation>
    <scope>NUCLEOTIDE SEQUENCE</scope>
</reference>
<keyword evidence="8 17" id="KW-0812">Transmembrane</keyword>
<evidence type="ECO:0000256" key="5">
    <source>
        <dbReference type="ARBA" id="ARBA00021006"/>
    </source>
</evidence>
<geneLocation type="mitochondrion" evidence="20"/>
<gene>
    <name evidence="20" type="primary">nad4</name>
</gene>
<feature type="transmembrane region" description="Helical" evidence="17">
    <location>
        <begin position="163"/>
        <end position="182"/>
    </location>
</feature>
<comment type="function">
    <text evidence="17">Core subunit of the mitochondrial membrane respiratory chain NADH dehydrogenase (Complex I) which catalyzes electron transfer from NADH through the respiratory chain, using ubiquinone as an electron acceptor. Essential for the catalytic activity and assembly of complex I.</text>
</comment>
<evidence type="ECO:0000313" key="20">
    <source>
        <dbReference type="EMBL" id="AXH38211.1"/>
    </source>
</evidence>
<evidence type="ECO:0000256" key="13">
    <source>
        <dbReference type="ARBA" id="ARBA00023075"/>
    </source>
</evidence>
<evidence type="ECO:0000259" key="18">
    <source>
        <dbReference type="Pfam" id="PF00361"/>
    </source>
</evidence>
<keyword evidence="11 17" id="KW-1133">Transmembrane helix</keyword>
<feature type="transmembrane region" description="Helical" evidence="17">
    <location>
        <begin position="7"/>
        <end position="26"/>
    </location>
</feature>
<evidence type="ECO:0000256" key="3">
    <source>
        <dbReference type="ARBA" id="ARBA00009025"/>
    </source>
</evidence>
<dbReference type="EMBL" id="MH592151">
    <property type="protein sequence ID" value="AXH38211.1"/>
    <property type="molecule type" value="Genomic_DNA"/>
</dbReference>
<dbReference type="EC" id="7.1.1.2" evidence="4 17"/>
<feature type="transmembrane region" description="Helical" evidence="17">
    <location>
        <begin position="410"/>
        <end position="430"/>
    </location>
</feature>
<keyword evidence="7 17" id="KW-0679">Respiratory chain</keyword>
<feature type="transmembrane region" description="Helical" evidence="17">
    <location>
        <begin position="323"/>
        <end position="345"/>
    </location>
</feature>
<sequence>MGLCLMLLVSMWGESILMYACLSMFVFFKSSEYVVNCVENYFELDWVSWILIMLSVWVVVLSVMSSSSIKNSSKFGGVFMSLNGALLIFLLGSFGFSDYLLFYVSFECCLIPILLIILGWGYQPERAQAGIYLLFYTIFGSFPLFFLIMYMSENHGSTYMHTGAGMGSGMLISVMMLLGFLVKFPMYGVHLWLLKAHVEAPVAGSMILAGVLLKLGGYGILRFLPLLSEQNEVFVMLICFSMWGGALMSLICLRHMDMKLLIASSSVVHMSMCIMGLSVFSGWGLKGSVMMMLAHGVCSSGLFCLANMVYERTFSRSMLMSKGLLNLMPTLSMFWFFLVSCNMAAPPSINLLSEVILIVSAVSWSVYLIFVLSMVSFFSGAYSLFLYSLSQHGRYTLSNSSLKINMVSEYLVIFLHWIPLNLLILLGWSMI</sequence>
<feature type="transmembrane region" description="Helical" evidence="17">
    <location>
        <begin position="100"/>
        <end position="122"/>
    </location>
</feature>
<comment type="catalytic activity">
    <reaction evidence="16 17">
        <text>a ubiquinone + NADH + 5 H(+)(in) = a ubiquinol + NAD(+) + 4 H(+)(out)</text>
        <dbReference type="Rhea" id="RHEA:29091"/>
        <dbReference type="Rhea" id="RHEA-COMP:9565"/>
        <dbReference type="Rhea" id="RHEA-COMP:9566"/>
        <dbReference type="ChEBI" id="CHEBI:15378"/>
        <dbReference type="ChEBI" id="CHEBI:16389"/>
        <dbReference type="ChEBI" id="CHEBI:17976"/>
        <dbReference type="ChEBI" id="CHEBI:57540"/>
        <dbReference type="ChEBI" id="CHEBI:57945"/>
        <dbReference type="EC" id="7.1.1.2"/>
    </reaction>
</comment>
<keyword evidence="13 17" id="KW-0830">Ubiquinone</keyword>
<feature type="transmembrane region" description="Helical" evidence="17">
    <location>
        <begin position="260"/>
        <end position="283"/>
    </location>
</feature>
<keyword evidence="15 17" id="KW-0472">Membrane</keyword>
<dbReference type="Pfam" id="PF00361">
    <property type="entry name" value="Proton_antipo_M"/>
    <property type="match status" value="1"/>
</dbReference>
<dbReference type="GO" id="GO:0042773">
    <property type="term" value="P:ATP synthesis coupled electron transport"/>
    <property type="evidence" value="ECO:0007669"/>
    <property type="project" value="InterPro"/>
</dbReference>
<dbReference type="PRINTS" id="PR01437">
    <property type="entry name" value="NUOXDRDTASE4"/>
</dbReference>
<dbReference type="GO" id="GO:0015990">
    <property type="term" value="P:electron transport coupled proton transport"/>
    <property type="evidence" value="ECO:0007669"/>
    <property type="project" value="TreeGrafter"/>
</dbReference>
<evidence type="ECO:0000256" key="8">
    <source>
        <dbReference type="ARBA" id="ARBA00022692"/>
    </source>
</evidence>
<name>A0A345K5R9_9CRUS</name>
<evidence type="ECO:0000256" key="15">
    <source>
        <dbReference type="ARBA" id="ARBA00023136"/>
    </source>
</evidence>
<dbReference type="GO" id="GO:0003954">
    <property type="term" value="F:NADH dehydrogenase activity"/>
    <property type="evidence" value="ECO:0007669"/>
    <property type="project" value="TreeGrafter"/>
</dbReference>
<dbReference type="GO" id="GO:0008137">
    <property type="term" value="F:NADH dehydrogenase (ubiquinone) activity"/>
    <property type="evidence" value="ECO:0007669"/>
    <property type="project" value="UniProtKB-UniRule"/>
</dbReference>
<dbReference type="InterPro" id="IPR003918">
    <property type="entry name" value="NADH_UbQ_OxRdtase"/>
</dbReference>
<evidence type="ECO:0000256" key="2">
    <source>
        <dbReference type="ARBA" id="ARBA00004225"/>
    </source>
</evidence>
<feature type="transmembrane region" description="Helical" evidence="17">
    <location>
        <begin position="289"/>
        <end position="311"/>
    </location>
</feature>
<evidence type="ECO:0000259" key="19">
    <source>
        <dbReference type="Pfam" id="PF01059"/>
    </source>
</evidence>
<comment type="function">
    <text evidence="1">Core subunit of the mitochondrial membrane respiratory chain NADH dehydrogenase (Complex I) that is believed to belong to the minimal assembly required for catalysis. Complex I functions in the transfer of electrons from NADH to the respiratory chain. The immediate electron acceptor for the enzyme is believed to be ubiquinone.</text>
</comment>
<keyword evidence="9" id="KW-1278">Translocase</keyword>
<feature type="transmembrane region" description="Helical" evidence="17">
    <location>
        <begin position="129"/>
        <end position="151"/>
    </location>
</feature>
<evidence type="ECO:0000256" key="1">
    <source>
        <dbReference type="ARBA" id="ARBA00003257"/>
    </source>
</evidence>
<feature type="transmembrane region" description="Helical" evidence="17">
    <location>
        <begin position="46"/>
        <end position="63"/>
    </location>
</feature>
<evidence type="ECO:0000256" key="17">
    <source>
        <dbReference type="RuleBase" id="RU003297"/>
    </source>
</evidence>
<dbReference type="InterPro" id="IPR001750">
    <property type="entry name" value="ND/Mrp_TM"/>
</dbReference>
<feature type="domain" description="NADH:ubiquinone oxidoreductase chain 4 N-terminal" evidence="19">
    <location>
        <begin position="15"/>
        <end position="91"/>
    </location>
</feature>
<evidence type="ECO:0000256" key="11">
    <source>
        <dbReference type="ARBA" id="ARBA00022989"/>
    </source>
</evidence>
<evidence type="ECO:0000256" key="6">
    <source>
        <dbReference type="ARBA" id="ARBA00022448"/>
    </source>
</evidence>
<dbReference type="GO" id="GO:0031966">
    <property type="term" value="C:mitochondrial membrane"/>
    <property type="evidence" value="ECO:0007669"/>
    <property type="project" value="UniProtKB-SubCell"/>
</dbReference>
<comment type="subcellular location">
    <subcellularLocation>
        <location evidence="2 17">Mitochondrion membrane</location>
        <topology evidence="2 17">Multi-pass membrane protein</topology>
    </subcellularLocation>
</comment>
<keyword evidence="10 17" id="KW-0249">Electron transport</keyword>
<evidence type="ECO:0000256" key="9">
    <source>
        <dbReference type="ARBA" id="ARBA00022967"/>
    </source>
</evidence>
<keyword evidence="14 17" id="KW-0496">Mitochondrion</keyword>
<evidence type="ECO:0000256" key="12">
    <source>
        <dbReference type="ARBA" id="ARBA00023027"/>
    </source>
</evidence>
<keyword evidence="6 17" id="KW-0813">Transport</keyword>
<comment type="similarity">
    <text evidence="3 17">Belongs to the complex I subunit 4 family.</text>
</comment>
<dbReference type="PANTHER" id="PTHR43507">
    <property type="entry name" value="NADH-UBIQUINONE OXIDOREDUCTASE CHAIN 4"/>
    <property type="match status" value="1"/>
</dbReference>
<evidence type="ECO:0000256" key="7">
    <source>
        <dbReference type="ARBA" id="ARBA00022660"/>
    </source>
</evidence>
<evidence type="ECO:0000256" key="16">
    <source>
        <dbReference type="ARBA" id="ARBA00049551"/>
    </source>
</evidence>
<organism evidence="20">
    <name type="scientific">Pseudoniphargus sp. 1-Portugal</name>
    <dbReference type="NCBI Taxonomy" id="2212668"/>
    <lineage>
        <taxon>Eukaryota</taxon>
        <taxon>Metazoa</taxon>
        <taxon>Ecdysozoa</taxon>
        <taxon>Arthropoda</taxon>
        <taxon>Crustacea</taxon>
        <taxon>Multicrustacea</taxon>
        <taxon>Malacostraca</taxon>
        <taxon>Eumalacostraca</taxon>
        <taxon>Peracarida</taxon>
        <taxon>Amphipoda</taxon>
        <taxon>Senticaudata</taxon>
        <taxon>Gammarida</taxon>
        <taxon>Crangonyctidira</taxon>
        <taxon>Allocrangonyctoidea</taxon>
        <taxon>Allocrangonyctidae</taxon>
        <taxon>Pseudoniphargus</taxon>
    </lineage>
</organism>
<feature type="transmembrane region" description="Helical" evidence="17">
    <location>
        <begin position="365"/>
        <end position="389"/>
    </location>
</feature>
<protein>
    <recommendedName>
        <fullName evidence="5 17">NADH-ubiquinone oxidoreductase chain 4</fullName>
        <ecNumber evidence="4 17">7.1.1.2</ecNumber>
    </recommendedName>
</protein>
<accession>A0A345K5R9</accession>
<dbReference type="Pfam" id="PF01059">
    <property type="entry name" value="Oxidored_q5_N"/>
    <property type="match status" value="1"/>
</dbReference>
<evidence type="ECO:0000256" key="10">
    <source>
        <dbReference type="ARBA" id="ARBA00022982"/>
    </source>
</evidence>
<dbReference type="GO" id="GO:0048039">
    <property type="term" value="F:ubiquinone binding"/>
    <property type="evidence" value="ECO:0007669"/>
    <property type="project" value="TreeGrafter"/>
</dbReference>
<proteinExistence type="inferred from homology"/>
<dbReference type="InterPro" id="IPR000260">
    <property type="entry name" value="NADH4_N"/>
</dbReference>